<dbReference type="SMART" id="SM00575">
    <property type="entry name" value="ZnF_PMZ"/>
    <property type="match status" value="1"/>
</dbReference>
<dbReference type="InterPro" id="IPR007527">
    <property type="entry name" value="Znf_SWIM"/>
</dbReference>
<feature type="region of interest" description="Disordered" evidence="7">
    <location>
        <begin position="45"/>
        <end position="78"/>
    </location>
</feature>
<keyword evidence="4 6" id="KW-0862">Zinc</keyword>
<dbReference type="PANTHER" id="PTHR31669">
    <property type="entry name" value="PROTEIN FAR1-RELATED SEQUENCE 10-RELATED"/>
    <property type="match status" value="1"/>
</dbReference>
<evidence type="ECO:0000256" key="1">
    <source>
        <dbReference type="ARBA" id="ARBA00005889"/>
    </source>
</evidence>
<feature type="compositionally biased region" description="Basic and acidic residues" evidence="7">
    <location>
        <begin position="1"/>
        <end position="12"/>
    </location>
</feature>
<dbReference type="InterPro" id="IPR006564">
    <property type="entry name" value="Znf_PMZ"/>
</dbReference>
<evidence type="ECO:0000259" key="8">
    <source>
        <dbReference type="PROSITE" id="PS50966"/>
    </source>
</evidence>
<organism evidence="9 10">
    <name type="scientific">Panicum virgatum</name>
    <name type="common">Blackwell switchgrass</name>
    <dbReference type="NCBI Taxonomy" id="38727"/>
    <lineage>
        <taxon>Eukaryota</taxon>
        <taxon>Viridiplantae</taxon>
        <taxon>Streptophyta</taxon>
        <taxon>Embryophyta</taxon>
        <taxon>Tracheophyta</taxon>
        <taxon>Spermatophyta</taxon>
        <taxon>Magnoliopsida</taxon>
        <taxon>Liliopsida</taxon>
        <taxon>Poales</taxon>
        <taxon>Poaceae</taxon>
        <taxon>PACMAD clade</taxon>
        <taxon>Panicoideae</taxon>
        <taxon>Panicodae</taxon>
        <taxon>Paniceae</taxon>
        <taxon>Panicinae</taxon>
        <taxon>Panicum</taxon>
        <taxon>Panicum sect. Hiantes</taxon>
    </lineage>
</organism>
<dbReference type="InterPro" id="IPR004330">
    <property type="entry name" value="FAR1_DNA_bnd_dom"/>
</dbReference>
<keyword evidence="10" id="KW-1185">Reference proteome</keyword>
<dbReference type="GO" id="GO:0006355">
    <property type="term" value="P:regulation of DNA-templated transcription"/>
    <property type="evidence" value="ECO:0007669"/>
    <property type="project" value="UniProtKB-UniRule"/>
</dbReference>
<dbReference type="Pfam" id="PF04434">
    <property type="entry name" value="SWIM"/>
    <property type="match status" value="1"/>
</dbReference>
<dbReference type="Pfam" id="PF03101">
    <property type="entry name" value="FAR1"/>
    <property type="match status" value="2"/>
</dbReference>
<dbReference type="AlphaFoldDB" id="A0A8T0WH45"/>
<dbReference type="InterPro" id="IPR018289">
    <property type="entry name" value="MULE_transposase_dom"/>
</dbReference>
<protein>
    <recommendedName>
        <fullName evidence="6">Protein FAR1-RELATED SEQUENCE</fullName>
    </recommendedName>
</protein>
<name>A0A8T0WH45_PANVG</name>
<feature type="region of interest" description="Disordered" evidence="7">
    <location>
        <begin position="153"/>
        <end position="184"/>
    </location>
</feature>
<dbReference type="PANTHER" id="PTHR31669:SF23">
    <property type="entry name" value="PROTEIN FAR1-RELATED SEQUENCE"/>
    <property type="match status" value="1"/>
</dbReference>
<proteinExistence type="inferred from homology"/>
<gene>
    <name evidence="9" type="ORF">PVAP13_2KG445800</name>
</gene>
<feature type="region of interest" description="Disordered" evidence="7">
    <location>
        <begin position="1"/>
        <end position="28"/>
    </location>
</feature>
<feature type="compositionally biased region" description="Basic and acidic residues" evidence="7">
    <location>
        <begin position="154"/>
        <end position="163"/>
    </location>
</feature>
<evidence type="ECO:0000256" key="7">
    <source>
        <dbReference type="SAM" id="MobiDB-lite"/>
    </source>
</evidence>
<evidence type="ECO:0000313" key="10">
    <source>
        <dbReference type="Proteomes" id="UP000823388"/>
    </source>
</evidence>
<keyword evidence="3 5" id="KW-0863">Zinc-finger</keyword>
<dbReference type="GO" id="GO:0005634">
    <property type="term" value="C:nucleus"/>
    <property type="evidence" value="ECO:0007669"/>
    <property type="project" value="UniProtKB-SubCell"/>
</dbReference>
<keyword evidence="6" id="KW-0539">Nucleus</keyword>
<feature type="region of interest" description="Disordered" evidence="7">
    <location>
        <begin position="315"/>
        <end position="335"/>
    </location>
</feature>
<accession>A0A8T0WH45</accession>
<evidence type="ECO:0000256" key="5">
    <source>
        <dbReference type="PROSITE-ProRule" id="PRU00325"/>
    </source>
</evidence>
<sequence length="908" mass="100515">MTISHAHTENHSRRLRRRSFRPLGPLLPPRAPSFLQTLAQTLMSAAGDPSRLSGESSPSSPTSSGSSSPSSSAADASATNLALTASTSAGGNDADADVPTSPHLGMYFETEDDAYEFYKAYAARLGFVVRKSNKSKNSRHTVTRRLFVCSKQGFRQEPKKPQDDTAGAGVVSSSSTAPAPRCPDSRTGCLASLTIKLIPSANAFRVTDFVAEHNHQLASAAPAVSLALLPPSSSHHSIATAASLPDLRDGPHVDMHFETEEDAYVFYNRYAEHVGFSVRRSYKKRKRGMIVSRIFVCSREGVSDRAKQEGGAIVNANGVAGSSGTPRPGPAPTRTGCQARMVIKITPCRTYRVAKFFPDHNHPLANPESVHKLRSHKMRARAHELGAGDLHRRKQGKGVQLGDAGAALQYLEELQLGNPSVYYAVGIGPDGKSAVNFFWADAKSIIDFRSFGDVVCFDTTYGLNIYGRPFALFVGVDNHKQLLVFGAALLYDESIQSFKWVFEVFADAMRARQPQTILIDERPECAAAAAEVWPGSNRCTSVWHIYHNSKRHLKQAFESSKSFSNALSHFLFDYEDEMEFLSAWERLIEKHDISESEWLSGLFMEKEKWALPYQRTIFSADILTTLQKDNMINELKRELSEQEDILQFFRRYEVILEEHRSKKLHADVDGSQVTLPIPSLRMLKQSSNAYTPEAFKMFQGEFEAYMNCMSFPCGVIGTISEYKIVLDEKPSENIVKFDALDGSASCSCKKFEAVGIQCCHVLKVLDLKNIKELPEQYILKRWRKDARSVHIGEEPTYGSGSVMQSASESRFNNMCRLASLIASRASKSEEAMSYIESQSSVLLKHLDNILQTGYPDMGNHAVASSSQAISFVGSQHPDHTTQAGAVAQTTNGIIYNVHFQYIIILYCV</sequence>
<evidence type="ECO:0000256" key="6">
    <source>
        <dbReference type="RuleBase" id="RU367018"/>
    </source>
</evidence>
<evidence type="ECO:0000256" key="4">
    <source>
        <dbReference type="ARBA" id="ARBA00022833"/>
    </source>
</evidence>
<comment type="function">
    <text evidence="6">Putative transcription activator involved in regulating light control of development.</text>
</comment>
<dbReference type="Proteomes" id="UP000823388">
    <property type="component" value="Chromosome 2K"/>
</dbReference>
<dbReference type="GO" id="GO:0008270">
    <property type="term" value="F:zinc ion binding"/>
    <property type="evidence" value="ECO:0007669"/>
    <property type="project" value="UniProtKB-UniRule"/>
</dbReference>
<comment type="subcellular location">
    <subcellularLocation>
        <location evidence="6">Nucleus</location>
    </subcellularLocation>
</comment>
<dbReference type="PROSITE" id="PS50966">
    <property type="entry name" value="ZF_SWIM"/>
    <property type="match status" value="1"/>
</dbReference>
<reference evidence="9" key="1">
    <citation type="submission" date="2020-05" db="EMBL/GenBank/DDBJ databases">
        <title>WGS assembly of Panicum virgatum.</title>
        <authorList>
            <person name="Lovell J.T."/>
            <person name="Jenkins J."/>
            <person name="Shu S."/>
            <person name="Juenger T.E."/>
            <person name="Schmutz J."/>
        </authorList>
    </citation>
    <scope>NUCLEOTIDE SEQUENCE</scope>
    <source>
        <strain evidence="9">AP13</strain>
    </source>
</reference>
<dbReference type="EMBL" id="CM029039">
    <property type="protein sequence ID" value="KAG2645467.1"/>
    <property type="molecule type" value="Genomic_DNA"/>
</dbReference>
<feature type="domain" description="SWIM-type" evidence="8">
    <location>
        <begin position="722"/>
        <end position="769"/>
    </location>
</feature>
<feature type="compositionally biased region" description="Low complexity" evidence="7">
    <location>
        <begin position="49"/>
        <end position="78"/>
    </location>
</feature>
<feature type="compositionally biased region" description="Low complexity" evidence="7">
    <location>
        <begin position="165"/>
        <end position="179"/>
    </location>
</feature>
<keyword evidence="2 6" id="KW-0479">Metal-binding</keyword>
<comment type="similarity">
    <text evidence="1 6">Belongs to the FHY3/FAR1 family.</text>
</comment>
<dbReference type="Pfam" id="PF10551">
    <property type="entry name" value="MULE"/>
    <property type="match status" value="1"/>
</dbReference>
<dbReference type="InterPro" id="IPR031052">
    <property type="entry name" value="FHY3/FAR1"/>
</dbReference>
<comment type="caution">
    <text evidence="9">The sequence shown here is derived from an EMBL/GenBank/DDBJ whole genome shotgun (WGS) entry which is preliminary data.</text>
</comment>
<evidence type="ECO:0000256" key="3">
    <source>
        <dbReference type="ARBA" id="ARBA00022771"/>
    </source>
</evidence>
<evidence type="ECO:0000256" key="2">
    <source>
        <dbReference type="ARBA" id="ARBA00022723"/>
    </source>
</evidence>
<evidence type="ECO:0000313" key="9">
    <source>
        <dbReference type="EMBL" id="KAG2645467.1"/>
    </source>
</evidence>